<accession>A0AAV4W442</accession>
<keyword evidence="7" id="KW-0464">Manganese</keyword>
<evidence type="ECO:0000256" key="2">
    <source>
        <dbReference type="ARBA" id="ARBA00007092"/>
    </source>
</evidence>
<comment type="similarity">
    <text evidence="2 9">Belongs to the DNA repair enzymes AP/ExoA family.</text>
</comment>
<keyword evidence="6 7" id="KW-0460">Magnesium</keyword>
<dbReference type="EMBL" id="BPLR01015637">
    <property type="protein sequence ID" value="GIY77512.1"/>
    <property type="molecule type" value="Genomic_DNA"/>
</dbReference>
<evidence type="ECO:0000256" key="4">
    <source>
        <dbReference type="ARBA" id="ARBA00022723"/>
    </source>
</evidence>
<dbReference type="Pfam" id="PF03372">
    <property type="entry name" value="Exo_endo_phos"/>
    <property type="match status" value="1"/>
</dbReference>
<feature type="site" description="Transition state stabilizer" evidence="8">
    <location>
        <position position="148"/>
    </location>
</feature>
<comment type="catalytic activity">
    <reaction evidence="1">
        <text>Exonucleolytic cleavage in the 3'- to 5'-direction to yield nucleoside 5'-phosphates.</text>
        <dbReference type="EC" id="3.1.11.2"/>
    </reaction>
</comment>
<dbReference type="GO" id="GO:0005634">
    <property type="term" value="C:nucleus"/>
    <property type="evidence" value="ECO:0007669"/>
    <property type="project" value="TreeGrafter"/>
</dbReference>
<dbReference type="InterPro" id="IPR005135">
    <property type="entry name" value="Endo/exonuclease/phosphatase"/>
</dbReference>
<feature type="domain" description="Endonuclease/exonuclease/phosphatase" evidence="11">
    <location>
        <begin position="87"/>
        <end position="172"/>
    </location>
</feature>
<organism evidence="12 13">
    <name type="scientific">Caerostris extrusa</name>
    <name type="common">Bark spider</name>
    <name type="synonym">Caerostris bankana</name>
    <dbReference type="NCBI Taxonomy" id="172846"/>
    <lineage>
        <taxon>Eukaryota</taxon>
        <taxon>Metazoa</taxon>
        <taxon>Ecdysozoa</taxon>
        <taxon>Arthropoda</taxon>
        <taxon>Chelicerata</taxon>
        <taxon>Arachnida</taxon>
        <taxon>Araneae</taxon>
        <taxon>Araneomorphae</taxon>
        <taxon>Entelegynae</taxon>
        <taxon>Araneoidea</taxon>
        <taxon>Araneidae</taxon>
        <taxon>Caerostris</taxon>
    </lineage>
</organism>
<evidence type="ECO:0000256" key="3">
    <source>
        <dbReference type="ARBA" id="ARBA00012115"/>
    </source>
</evidence>
<keyword evidence="12" id="KW-0540">Nuclease</keyword>
<evidence type="ECO:0000256" key="6">
    <source>
        <dbReference type="ARBA" id="ARBA00022842"/>
    </source>
</evidence>
<feature type="region of interest" description="Disordered" evidence="10">
    <location>
        <begin position="1"/>
        <end position="44"/>
    </location>
</feature>
<keyword evidence="13" id="KW-1185">Reference proteome</keyword>
<feature type="binding site" evidence="7">
    <location>
        <position position="146"/>
    </location>
    <ligand>
        <name>Mg(2+)</name>
        <dbReference type="ChEBI" id="CHEBI:18420"/>
        <label>1</label>
    </ligand>
</feature>
<dbReference type="PANTHER" id="PTHR22748">
    <property type="entry name" value="AP ENDONUCLEASE"/>
    <property type="match status" value="1"/>
</dbReference>
<dbReference type="Proteomes" id="UP001054945">
    <property type="component" value="Unassembled WGS sequence"/>
</dbReference>
<sequence length="204" mass="23296">MVLDQLKETTSRKRKPAADDEDTATISPPSKTPKKAAAKKEKSKIPDVTALDFDNECKSADGKPWNLKLASWNVNGIRAWLRDVVKHDIEGRVITAEYKNFYLVATYVPNAGRGLVRLDYRQEWDEHFRAYLKKLDEKKPVVLCGDLNVAHEEIDLANPKTNKKNAGFSKKKEKDFQRCFRRDLWIHSGICIQIQKVLTLSGPT</sequence>
<dbReference type="InterPro" id="IPR036691">
    <property type="entry name" value="Endo/exonu/phosph_ase_sf"/>
</dbReference>
<evidence type="ECO:0000256" key="1">
    <source>
        <dbReference type="ARBA" id="ARBA00000493"/>
    </source>
</evidence>
<gene>
    <name evidence="12" type="primary">apex1</name>
    <name evidence="12" type="ORF">CEXT_448731</name>
</gene>
<dbReference type="GO" id="GO:0008081">
    <property type="term" value="F:phosphoric diester hydrolase activity"/>
    <property type="evidence" value="ECO:0007669"/>
    <property type="project" value="TreeGrafter"/>
</dbReference>
<keyword evidence="4 7" id="KW-0479">Metal-binding</keyword>
<comment type="caution">
    <text evidence="12">The sequence shown here is derived from an EMBL/GenBank/DDBJ whole genome shotgun (WGS) entry which is preliminary data.</text>
</comment>
<dbReference type="GO" id="GO:0046872">
    <property type="term" value="F:metal ion binding"/>
    <property type="evidence" value="ECO:0007669"/>
    <property type="project" value="UniProtKB-KW"/>
</dbReference>
<keyword evidence="12" id="KW-0255">Endonuclease</keyword>
<evidence type="ECO:0000256" key="7">
    <source>
        <dbReference type="PIRSR" id="PIRSR604808-2"/>
    </source>
</evidence>
<evidence type="ECO:0000256" key="5">
    <source>
        <dbReference type="ARBA" id="ARBA00022801"/>
    </source>
</evidence>
<evidence type="ECO:0000256" key="10">
    <source>
        <dbReference type="SAM" id="MobiDB-lite"/>
    </source>
</evidence>
<reference evidence="12 13" key="1">
    <citation type="submission" date="2021-06" db="EMBL/GenBank/DDBJ databases">
        <title>Caerostris extrusa draft genome.</title>
        <authorList>
            <person name="Kono N."/>
            <person name="Arakawa K."/>
        </authorList>
    </citation>
    <scope>NUCLEOTIDE SEQUENCE [LARGE SCALE GENOMIC DNA]</scope>
</reference>
<dbReference type="SUPFAM" id="SSF56219">
    <property type="entry name" value="DNase I-like"/>
    <property type="match status" value="1"/>
</dbReference>
<dbReference type="InterPro" id="IPR004808">
    <property type="entry name" value="AP_endonuc_1"/>
</dbReference>
<feature type="binding site" evidence="7">
    <location>
        <position position="148"/>
    </location>
    <ligand>
        <name>Mg(2+)</name>
        <dbReference type="ChEBI" id="CHEBI:18420"/>
        <label>1</label>
    </ligand>
</feature>
<name>A0AAV4W442_CAEEX</name>
<dbReference type="PANTHER" id="PTHR22748:SF6">
    <property type="entry name" value="DNA-(APURINIC OR APYRIMIDINIC SITE) ENDONUCLEASE"/>
    <property type="match status" value="1"/>
</dbReference>
<dbReference type="GO" id="GO:0003906">
    <property type="term" value="F:DNA-(apurinic or apyrimidinic site) endonuclease activity"/>
    <property type="evidence" value="ECO:0007669"/>
    <property type="project" value="TreeGrafter"/>
</dbReference>
<dbReference type="GO" id="GO:0006284">
    <property type="term" value="P:base-excision repair"/>
    <property type="evidence" value="ECO:0007669"/>
    <property type="project" value="TreeGrafter"/>
</dbReference>
<dbReference type="NCBIfam" id="TIGR00633">
    <property type="entry name" value="xth"/>
    <property type="match status" value="1"/>
</dbReference>
<proteinExistence type="inferred from homology"/>
<evidence type="ECO:0000313" key="12">
    <source>
        <dbReference type="EMBL" id="GIY77512.1"/>
    </source>
</evidence>
<evidence type="ECO:0000256" key="8">
    <source>
        <dbReference type="PIRSR" id="PIRSR604808-3"/>
    </source>
</evidence>
<keyword evidence="9" id="KW-0227">DNA damage</keyword>
<dbReference type="PROSITE" id="PS51435">
    <property type="entry name" value="AP_NUCLEASE_F1_4"/>
    <property type="match status" value="1"/>
</dbReference>
<evidence type="ECO:0000256" key="9">
    <source>
        <dbReference type="RuleBase" id="RU362131"/>
    </source>
</evidence>
<protein>
    <recommendedName>
        <fullName evidence="3">exodeoxyribonuclease III</fullName>
        <ecNumber evidence="3">3.1.11.2</ecNumber>
    </recommendedName>
</protein>
<feature type="compositionally biased region" description="Basic and acidic residues" evidence="10">
    <location>
        <begin position="1"/>
        <end position="11"/>
    </location>
</feature>
<keyword evidence="5" id="KW-0378">Hydrolase</keyword>
<dbReference type="AlphaFoldDB" id="A0AAV4W442"/>
<comment type="cofactor">
    <cofactor evidence="7 9">
        <name>Mg(2+)</name>
        <dbReference type="ChEBI" id="CHEBI:18420"/>
    </cofactor>
    <cofactor evidence="7 9">
        <name>Mn(2+)</name>
        <dbReference type="ChEBI" id="CHEBI:29035"/>
    </cofactor>
    <text evidence="7 9">Probably binds two magnesium or manganese ions per subunit.</text>
</comment>
<evidence type="ECO:0000259" key="11">
    <source>
        <dbReference type="Pfam" id="PF03372"/>
    </source>
</evidence>
<dbReference type="GO" id="GO:0008311">
    <property type="term" value="F:double-stranded DNA 3'-5' DNA exonuclease activity"/>
    <property type="evidence" value="ECO:0007669"/>
    <property type="project" value="UniProtKB-EC"/>
</dbReference>
<dbReference type="EC" id="3.1.11.2" evidence="3"/>
<dbReference type="Gene3D" id="3.60.10.10">
    <property type="entry name" value="Endonuclease/exonuclease/phosphatase"/>
    <property type="match status" value="1"/>
</dbReference>
<evidence type="ECO:0000313" key="13">
    <source>
        <dbReference type="Proteomes" id="UP001054945"/>
    </source>
</evidence>
<keyword evidence="9" id="KW-0234">DNA repair</keyword>